<name>A0A1W0XCA8_HYPEX</name>
<organism evidence="2 3">
    <name type="scientific">Hypsibius exemplaris</name>
    <name type="common">Freshwater tardigrade</name>
    <dbReference type="NCBI Taxonomy" id="2072580"/>
    <lineage>
        <taxon>Eukaryota</taxon>
        <taxon>Metazoa</taxon>
        <taxon>Ecdysozoa</taxon>
        <taxon>Tardigrada</taxon>
        <taxon>Eutardigrada</taxon>
        <taxon>Parachela</taxon>
        <taxon>Hypsibioidea</taxon>
        <taxon>Hypsibiidae</taxon>
        <taxon>Hypsibius</taxon>
    </lineage>
</organism>
<dbReference type="SMART" id="SM00409">
    <property type="entry name" value="IG"/>
    <property type="match status" value="2"/>
</dbReference>
<dbReference type="EMBL" id="MTYJ01000003">
    <property type="protein sequence ID" value="OQV25115.1"/>
    <property type="molecule type" value="Genomic_DNA"/>
</dbReference>
<dbReference type="InterPro" id="IPR007110">
    <property type="entry name" value="Ig-like_dom"/>
</dbReference>
<evidence type="ECO:0000313" key="2">
    <source>
        <dbReference type="EMBL" id="OQV25115.1"/>
    </source>
</evidence>
<dbReference type="Pfam" id="PF07686">
    <property type="entry name" value="V-set"/>
    <property type="match status" value="1"/>
</dbReference>
<dbReference type="Proteomes" id="UP000192578">
    <property type="component" value="Unassembled WGS sequence"/>
</dbReference>
<comment type="caution">
    <text evidence="2">The sequence shown here is derived from an EMBL/GenBank/DDBJ whole genome shotgun (WGS) entry which is preliminary data.</text>
</comment>
<dbReference type="Gene3D" id="2.60.40.10">
    <property type="entry name" value="Immunoglobulins"/>
    <property type="match status" value="2"/>
</dbReference>
<dbReference type="SUPFAM" id="SSF48726">
    <property type="entry name" value="Immunoglobulin"/>
    <property type="match status" value="2"/>
</dbReference>
<evidence type="ECO:0000313" key="3">
    <source>
        <dbReference type="Proteomes" id="UP000192578"/>
    </source>
</evidence>
<keyword evidence="3" id="KW-1185">Reference proteome</keyword>
<dbReference type="InterPro" id="IPR013106">
    <property type="entry name" value="Ig_V-set"/>
</dbReference>
<dbReference type="PANTHER" id="PTHR23279">
    <property type="entry name" value="DEFECTIVE PROBOSCIS EXTENSION RESPONSE DPR -RELATED"/>
    <property type="match status" value="1"/>
</dbReference>
<dbReference type="AlphaFoldDB" id="A0A1W0XCA8"/>
<dbReference type="InterPro" id="IPR013783">
    <property type="entry name" value="Ig-like_fold"/>
</dbReference>
<sequence>MQPPLPRQLDFISWTGFRRSAYLQSLLFIVGCLLMKCLFTDSRDTHHYRRYDNGVKHQRNIHFQPDENLISPESPEFDTGTPINVTVEKGQTAFFHCKVKNQGANTVSWVRYTPLLNIVSISDGIFIPDNRFTLVRIPGSSDWTLRVVGVRQTDSGTYECQIGTDPKMGRNITLHVVDAMFQSDSEDTRPRIRTTGDEVARAIIKGERETHAGQSLNLTCYIASSATAPSNRLIKWHHNETNDLNYAHTQRSGHQIEIYQSPSGMFSRLFIRHAHNYHAGKYTCSANHAEPTTIFVQIHPSTEPLALKRSSATSLRYAKYGIPVTAAQVFALLLVINSRIKI</sequence>
<dbReference type="InterPro" id="IPR003599">
    <property type="entry name" value="Ig_sub"/>
</dbReference>
<dbReference type="PROSITE" id="PS51257">
    <property type="entry name" value="PROKAR_LIPOPROTEIN"/>
    <property type="match status" value="1"/>
</dbReference>
<dbReference type="InterPro" id="IPR037448">
    <property type="entry name" value="Zig-8"/>
</dbReference>
<dbReference type="SMART" id="SM00408">
    <property type="entry name" value="IGc2"/>
    <property type="match status" value="2"/>
</dbReference>
<gene>
    <name evidence="2" type="ORF">BV898_00807</name>
</gene>
<dbReference type="GO" id="GO:0032589">
    <property type="term" value="C:neuron projection membrane"/>
    <property type="evidence" value="ECO:0007669"/>
    <property type="project" value="TreeGrafter"/>
</dbReference>
<dbReference type="GO" id="GO:0050808">
    <property type="term" value="P:synapse organization"/>
    <property type="evidence" value="ECO:0007669"/>
    <property type="project" value="TreeGrafter"/>
</dbReference>
<evidence type="ECO:0000259" key="1">
    <source>
        <dbReference type="PROSITE" id="PS50835"/>
    </source>
</evidence>
<dbReference type="SMART" id="SM00406">
    <property type="entry name" value="IGv"/>
    <property type="match status" value="1"/>
</dbReference>
<reference evidence="3" key="1">
    <citation type="submission" date="2017-01" db="EMBL/GenBank/DDBJ databases">
        <title>Comparative genomics of anhydrobiosis in the tardigrade Hypsibius dujardini.</title>
        <authorList>
            <person name="Yoshida Y."/>
            <person name="Koutsovoulos G."/>
            <person name="Laetsch D."/>
            <person name="Stevens L."/>
            <person name="Kumar S."/>
            <person name="Horikawa D."/>
            <person name="Ishino K."/>
            <person name="Komine S."/>
            <person name="Tomita M."/>
            <person name="Blaxter M."/>
            <person name="Arakawa K."/>
        </authorList>
    </citation>
    <scope>NUCLEOTIDE SEQUENCE [LARGE SCALE GENOMIC DNA]</scope>
    <source>
        <strain evidence="3">Z151</strain>
    </source>
</reference>
<accession>A0A1W0XCA8</accession>
<protein>
    <recommendedName>
        <fullName evidence="1">Ig-like domain-containing protein</fullName>
    </recommendedName>
</protein>
<dbReference type="PROSITE" id="PS50835">
    <property type="entry name" value="IG_LIKE"/>
    <property type="match status" value="2"/>
</dbReference>
<proteinExistence type="predicted"/>
<dbReference type="InterPro" id="IPR003598">
    <property type="entry name" value="Ig_sub2"/>
</dbReference>
<dbReference type="InterPro" id="IPR036179">
    <property type="entry name" value="Ig-like_dom_sf"/>
</dbReference>
<feature type="domain" description="Ig-like" evidence="1">
    <location>
        <begin position="75"/>
        <end position="173"/>
    </location>
</feature>
<feature type="domain" description="Ig-like" evidence="1">
    <location>
        <begin position="190"/>
        <end position="295"/>
    </location>
</feature>
<dbReference type="PANTHER" id="PTHR23279:SF36">
    <property type="entry name" value="DEFECTIVE PROBOSCIS EXTENSION RESPONSE 9, ISOFORM A"/>
    <property type="match status" value="1"/>
</dbReference>
<dbReference type="OrthoDB" id="190835at2759"/>